<dbReference type="EMBL" id="FJVC01001835">
    <property type="protein sequence ID" value="CZT53537.1"/>
    <property type="molecule type" value="Genomic_DNA"/>
</dbReference>
<evidence type="ECO:0000259" key="7">
    <source>
        <dbReference type="PROSITE" id="PS50089"/>
    </source>
</evidence>
<dbReference type="InterPro" id="IPR016035">
    <property type="entry name" value="Acyl_Trfase/lysoPLipase"/>
</dbReference>
<feature type="domain" description="RING-type" evidence="7">
    <location>
        <begin position="400"/>
        <end position="446"/>
    </location>
</feature>
<keyword evidence="1" id="KW-0479">Metal-binding</keyword>
<keyword evidence="10" id="KW-1185">Reference proteome</keyword>
<keyword evidence="3" id="KW-0862">Zinc</keyword>
<evidence type="ECO:0000313" key="10">
    <source>
        <dbReference type="Proteomes" id="UP000177625"/>
    </source>
</evidence>
<dbReference type="Proteomes" id="UP000177625">
    <property type="component" value="Unassembled WGS sequence"/>
</dbReference>
<reference evidence="10" key="1">
    <citation type="submission" date="2016-03" db="EMBL/GenBank/DDBJ databases">
        <authorList>
            <person name="Guldener U."/>
        </authorList>
    </citation>
    <scope>NUCLEOTIDE SEQUENCE [LARGE SCALE GENOMIC DNA]</scope>
</reference>
<dbReference type="PANTHER" id="PTHR24185:SF8">
    <property type="entry name" value="PNPLA DOMAIN-CONTAINING PROTEIN"/>
    <property type="match status" value="1"/>
</dbReference>
<proteinExistence type="predicted"/>
<dbReference type="InterPro" id="IPR001841">
    <property type="entry name" value="Znf_RING"/>
</dbReference>
<evidence type="ECO:0008006" key="11">
    <source>
        <dbReference type="Google" id="ProtNLM"/>
    </source>
</evidence>
<evidence type="ECO:0000256" key="1">
    <source>
        <dbReference type="ARBA" id="ARBA00022723"/>
    </source>
</evidence>
<dbReference type="SUPFAM" id="SSF57850">
    <property type="entry name" value="RING/U-box"/>
    <property type="match status" value="1"/>
</dbReference>
<evidence type="ECO:0000256" key="4">
    <source>
        <dbReference type="ARBA" id="ARBA00023098"/>
    </source>
</evidence>
<gene>
    <name evidence="9" type="ORF">RSE6_15180</name>
</gene>
<dbReference type="Pfam" id="PF01734">
    <property type="entry name" value="Patatin"/>
    <property type="match status" value="1"/>
</dbReference>
<comment type="caution">
    <text evidence="6">Lacks conserved residue(s) required for the propagation of feature annotation.</text>
</comment>
<dbReference type="PROSITE" id="PS51635">
    <property type="entry name" value="PNPLA"/>
    <property type="match status" value="1"/>
</dbReference>
<dbReference type="PROSITE" id="PS00518">
    <property type="entry name" value="ZF_RING_1"/>
    <property type="match status" value="1"/>
</dbReference>
<evidence type="ECO:0000256" key="3">
    <source>
        <dbReference type="ARBA" id="ARBA00022833"/>
    </source>
</evidence>
<dbReference type="SUPFAM" id="SSF52151">
    <property type="entry name" value="FabD/lysophospholipase-like"/>
    <property type="match status" value="1"/>
</dbReference>
<evidence type="ECO:0000256" key="2">
    <source>
        <dbReference type="ARBA" id="ARBA00022771"/>
    </source>
</evidence>
<feature type="domain" description="PNPLA" evidence="8">
    <location>
        <begin position="465"/>
        <end position="650"/>
    </location>
</feature>
<dbReference type="Gene3D" id="3.30.40.10">
    <property type="entry name" value="Zinc/RING finger domain, C3HC4 (zinc finger)"/>
    <property type="match status" value="1"/>
</dbReference>
<evidence type="ECO:0000256" key="6">
    <source>
        <dbReference type="PROSITE-ProRule" id="PRU01161"/>
    </source>
</evidence>
<keyword evidence="2 5" id="KW-0863">Zinc-finger</keyword>
<sequence>MQHTNRLHHISTSLPHPVNQRPSILFFIGKQFKSRVLRALYPGNTISTCRKYGIANICLDPGTRNDEHPVLIADSCPDYPQAKLRGKDTCHETINHPVGWLDEDDEQKQQHLADHALARLFSLFVDVLCIFAQDCGGLDGVVDILTRWTVVGSASSLPRAVRPRLLVVTSVPGDTFASAALQFRLRVLSDGKFSEFFSSLNVVNVLGLGRKVFCEHFSGLAEALQQETHLLRTEKVNSQTLFSMIHITEFFDAALLQFATSQQTFDFIQCAREISPVSRSFQHHISTFMGLCFEHHIPASMIWDFIASVIIYDSYTPDMHMFNPSDVFRKLYRQSCILGVHDYASFQQLDVELITTDVEAHIISMFSHMKYGGQSAAAIRQRSLERNLQYWSVLSHTSICLTCLQRNMEHYLECGHAICDDCLVAFSEPIRGQEYRYDLLNCPFCQKEVHFQARLLPPTCRVRFLGIDGGGSRGIVSLEFMEELEKTLDLPYPLQEHFDYGIGTSSGGVATIGFFAKSWTPKQCLDFFLKFARIIFPPKRGYKYSICAILRRIFASYLADGGYDAVVLKKALKEAFGLGRVFDAAKSRPSGMKYAVTATTISDATLCLISNYNGNGPPGRDSRYKHLRAKKKTDEVLLWEAARCTTAAPT</sequence>
<dbReference type="PROSITE" id="PS50089">
    <property type="entry name" value="ZF_RING_2"/>
    <property type="match status" value="1"/>
</dbReference>
<name>A0A1E1MWV4_RHYSE</name>
<dbReference type="GO" id="GO:0046486">
    <property type="term" value="P:glycerolipid metabolic process"/>
    <property type="evidence" value="ECO:0007669"/>
    <property type="project" value="UniProtKB-ARBA"/>
</dbReference>
<dbReference type="GO" id="GO:0016020">
    <property type="term" value="C:membrane"/>
    <property type="evidence" value="ECO:0007669"/>
    <property type="project" value="TreeGrafter"/>
</dbReference>
<feature type="short sequence motif" description="GXSXG" evidence="6">
    <location>
        <begin position="503"/>
        <end position="507"/>
    </location>
</feature>
<organism evidence="9 10">
    <name type="scientific">Rhynchosporium secalis</name>
    <name type="common">Barley scald fungus</name>
    <dbReference type="NCBI Taxonomy" id="38038"/>
    <lineage>
        <taxon>Eukaryota</taxon>
        <taxon>Fungi</taxon>
        <taxon>Dikarya</taxon>
        <taxon>Ascomycota</taxon>
        <taxon>Pezizomycotina</taxon>
        <taxon>Leotiomycetes</taxon>
        <taxon>Helotiales</taxon>
        <taxon>Ploettnerulaceae</taxon>
        <taxon>Rhynchosporium</taxon>
    </lineage>
</organism>
<accession>A0A1E1MWV4</accession>
<dbReference type="PANTHER" id="PTHR24185">
    <property type="entry name" value="CALCIUM-INDEPENDENT PHOSPHOLIPASE A2-GAMMA"/>
    <property type="match status" value="1"/>
</dbReference>
<evidence type="ECO:0000259" key="8">
    <source>
        <dbReference type="PROSITE" id="PS51635"/>
    </source>
</evidence>
<dbReference type="InterPro" id="IPR013083">
    <property type="entry name" value="Znf_RING/FYVE/PHD"/>
</dbReference>
<dbReference type="AlphaFoldDB" id="A0A1E1MWV4"/>
<dbReference type="GO" id="GO:0047499">
    <property type="term" value="F:calcium-independent phospholipase A2 activity"/>
    <property type="evidence" value="ECO:0007669"/>
    <property type="project" value="TreeGrafter"/>
</dbReference>
<feature type="short sequence motif" description="GXGXXG" evidence="6">
    <location>
        <begin position="469"/>
        <end position="474"/>
    </location>
</feature>
<dbReference type="GO" id="GO:0008270">
    <property type="term" value="F:zinc ion binding"/>
    <property type="evidence" value="ECO:0007669"/>
    <property type="project" value="UniProtKB-KW"/>
</dbReference>
<evidence type="ECO:0000256" key="5">
    <source>
        <dbReference type="PROSITE-ProRule" id="PRU00175"/>
    </source>
</evidence>
<dbReference type="GO" id="GO:0019369">
    <property type="term" value="P:arachidonate metabolic process"/>
    <property type="evidence" value="ECO:0007669"/>
    <property type="project" value="TreeGrafter"/>
</dbReference>
<keyword evidence="4" id="KW-0443">Lipid metabolism</keyword>
<dbReference type="Gene3D" id="3.40.1090.10">
    <property type="entry name" value="Cytosolic phospholipase A2 catalytic domain"/>
    <property type="match status" value="1"/>
</dbReference>
<evidence type="ECO:0000313" key="9">
    <source>
        <dbReference type="EMBL" id="CZT53537.1"/>
    </source>
</evidence>
<dbReference type="InterPro" id="IPR017907">
    <property type="entry name" value="Znf_RING_CS"/>
</dbReference>
<protein>
    <recommendedName>
        <fullName evidence="11">PNPLA domain-containing protein</fullName>
    </recommendedName>
</protein>
<dbReference type="InterPro" id="IPR002641">
    <property type="entry name" value="PNPLA_dom"/>
</dbReference>